<keyword evidence="2" id="KW-0067">ATP-binding</keyword>
<keyword evidence="4" id="KW-0418">Kinase</keyword>
<dbReference type="PANTHER" id="PTHR10695">
    <property type="entry name" value="DEPHOSPHO-COA KINASE-RELATED"/>
    <property type="match status" value="1"/>
</dbReference>
<organism evidence="4 5">
    <name type="scientific">Dunaliella salina</name>
    <name type="common">Green alga</name>
    <name type="synonym">Protococcus salinus</name>
    <dbReference type="NCBI Taxonomy" id="3046"/>
    <lineage>
        <taxon>Eukaryota</taxon>
        <taxon>Viridiplantae</taxon>
        <taxon>Chlorophyta</taxon>
        <taxon>core chlorophytes</taxon>
        <taxon>Chlorophyceae</taxon>
        <taxon>CS clade</taxon>
        <taxon>Chlamydomonadales</taxon>
        <taxon>Dunaliellaceae</taxon>
        <taxon>Dunaliella</taxon>
    </lineage>
</organism>
<name>A0ABQ7H3F7_DUNSA</name>
<evidence type="ECO:0000256" key="1">
    <source>
        <dbReference type="ARBA" id="ARBA00022741"/>
    </source>
</evidence>
<evidence type="ECO:0000313" key="5">
    <source>
        <dbReference type="Proteomes" id="UP000815325"/>
    </source>
</evidence>
<dbReference type="EMBL" id="MU069487">
    <property type="protein sequence ID" value="KAF5841355.1"/>
    <property type="molecule type" value="Genomic_DNA"/>
</dbReference>
<protein>
    <submittedName>
        <fullName evidence="4">Dephospho-CoA kinase-domain-containing protein</fullName>
    </submittedName>
</protein>
<comment type="caution">
    <text evidence="4">The sequence shown here is derived from an EMBL/GenBank/DDBJ whole genome shotgun (WGS) entry which is preliminary data.</text>
</comment>
<dbReference type="HAMAP" id="MF_00376">
    <property type="entry name" value="Dephospho_CoA_kinase"/>
    <property type="match status" value="1"/>
</dbReference>
<sequence>MAVLSLTPQIQGSSSLVRLRRGGVKSRRGHMRAAPQCVHHGQHESASKPFTLALTGSIGMGKSTVASMIKRRGVPVLGVCVVHRLYAPGGAAVQPIQAHFSSAVKDGAVDRQELSKVLMADKGALTELEEIVHPLVAEDRRHFLADQAAAGTPLVCLDIPLLFEKGLQHGMDAILVVSASPEQQKQRVLARPGMTLEKFQAILSRQVPDTQKREQATHVINTSTTLEETEQQVSRTLQELLEMHKARVAS</sequence>
<dbReference type="SUPFAM" id="SSF52540">
    <property type="entry name" value="P-loop containing nucleoside triphosphate hydrolases"/>
    <property type="match status" value="1"/>
</dbReference>
<evidence type="ECO:0000256" key="2">
    <source>
        <dbReference type="ARBA" id="ARBA00022840"/>
    </source>
</evidence>
<keyword evidence="5" id="KW-1185">Reference proteome</keyword>
<dbReference type="GO" id="GO:0016301">
    <property type="term" value="F:kinase activity"/>
    <property type="evidence" value="ECO:0007669"/>
    <property type="project" value="UniProtKB-KW"/>
</dbReference>
<keyword evidence="1" id="KW-0547">Nucleotide-binding</keyword>
<dbReference type="PANTHER" id="PTHR10695:SF46">
    <property type="entry name" value="BIFUNCTIONAL COENZYME A SYNTHASE-RELATED"/>
    <property type="match status" value="1"/>
</dbReference>
<evidence type="ECO:0000313" key="4">
    <source>
        <dbReference type="EMBL" id="KAF5841355.1"/>
    </source>
</evidence>
<dbReference type="PROSITE" id="PS51219">
    <property type="entry name" value="DPCK"/>
    <property type="match status" value="1"/>
</dbReference>
<accession>A0ABQ7H3F7</accession>
<feature type="region of interest" description="Disordered" evidence="3">
    <location>
        <begin position="17"/>
        <end position="42"/>
    </location>
</feature>
<reference evidence="4" key="1">
    <citation type="submission" date="2020-06" db="EMBL/GenBank/DDBJ databases">
        <authorList>
            <consortium name="DOE Joint Genome Institute"/>
            <person name="Calhoun S."/>
            <person name="Polle J.E."/>
            <person name="Mckie-Krisberg Z."/>
            <person name="Prochnik S."/>
            <person name="Neofotis P."/>
            <person name="Yim W.C."/>
            <person name="Hathwaik L.T."/>
            <person name="Jenkins J."/>
            <person name="Molina H."/>
            <person name="Bunkenborg J."/>
            <person name="Grigoriev I.V."/>
            <person name="Barry K."/>
            <person name="Schmutz J."/>
            <person name="Jin E."/>
            <person name="Cushman J.C."/>
            <person name="Magnuson J.K."/>
        </authorList>
    </citation>
    <scope>NUCLEOTIDE SEQUENCE</scope>
    <source>
        <strain evidence="4">CCAP 19/18</strain>
    </source>
</reference>
<dbReference type="Pfam" id="PF01121">
    <property type="entry name" value="CoaE"/>
    <property type="match status" value="1"/>
</dbReference>
<evidence type="ECO:0000256" key="3">
    <source>
        <dbReference type="SAM" id="MobiDB-lite"/>
    </source>
</evidence>
<proteinExistence type="inferred from homology"/>
<feature type="compositionally biased region" description="Basic residues" evidence="3">
    <location>
        <begin position="18"/>
        <end position="31"/>
    </location>
</feature>
<dbReference type="Proteomes" id="UP000815325">
    <property type="component" value="Unassembled WGS sequence"/>
</dbReference>
<dbReference type="NCBIfam" id="TIGR00152">
    <property type="entry name" value="dephospho-CoA kinase"/>
    <property type="match status" value="1"/>
</dbReference>
<gene>
    <name evidence="4" type="ORF">DUNSADRAFT_13223</name>
</gene>
<keyword evidence="4" id="KW-0808">Transferase</keyword>
<dbReference type="InterPro" id="IPR027417">
    <property type="entry name" value="P-loop_NTPase"/>
</dbReference>
<dbReference type="Gene3D" id="3.40.50.300">
    <property type="entry name" value="P-loop containing nucleotide triphosphate hydrolases"/>
    <property type="match status" value="1"/>
</dbReference>
<dbReference type="InterPro" id="IPR001977">
    <property type="entry name" value="Depp_CoAkinase"/>
</dbReference>
<dbReference type="CDD" id="cd02022">
    <property type="entry name" value="DPCK"/>
    <property type="match status" value="1"/>
</dbReference>